<evidence type="ECO:0000259" key="4">
    <source>
        <dbReference type="PROSITE" id="PS50853"/>
    </source>
</evidence>
<dbReference type="Proteomes" id="UP000537326">
    <property type="component" value="Unassembled WGS sequence"/>
</dbReference>
<keyword evidence="2" id="KW-0624">Polysaccharide degradation</keyword>
<accession>A0A7Z0C3U4</accession>
<evidence type="ECO:0000256" key="3">
    <source>
        <dbReference type="SAM" id="SignalP"/>
    </source>
</evidence>
<dbReference type="GO" id="GO:0000272">
    <property type="term" value="P:polysaccharide catabolic process"/>
    <property type="evidence" value="ECO:0007669"/>
    <property type="project" value="UniProtKB-KW"/>
</dbReference>
<dbReference type="SUPFAM" id="SSF49265">
    <property type="entry name" value="Fibronectin type III"/>
    <property type="match status" value="1"/>
</dbReference>
<evidence type="ECO:0000256" key="1">
    <source>
        <dbReference type="ARBA" id="ARBA00023295"/>
    </source>
</evidence>
<keyword evidence="3" id="KW-0732">Signal</keyword>
<evidence type="ECO:0000313" key="5">
    <source>
        <dbReference type="EMBL" id="NYI11483.1"/>
    </source>
</evidence>
<dbReference type="InterPro" id="IPR003961">
    <property type="entry name" value="FN3_dom"/>
</dbReference>
<comment type="caution">
    <text evidence="5">The sequence shown here is derived from an EMBL/GenBank/DDBJ whole genome shotgun (WGS) entry which is preliminary data.</text>
</comment>
<reference evidence="5 6" key="1">
    <citation type="submission" date="2020-07" db="EMBL/GenBank/DDBJ databases">
        <title>Sequencing the genomes of 1000 actinobacteria strains.</title>
        <authorList>
            <person name="Klenk H.-P."/>
        </authorList>
    </citation>
    <scope>NUCLEOTIDE SEQUENCE [LARGE SCALE GENOMIC DNA]</scope>
    <source>
        <strain evidence="5 6">DSM 18248</strain>
    </source>
</reference>
<gene>
    <name evidence="5" type="ORF">BKA05_002998</name>
</gene>
<keyword evidence="6" id="KW-1185">Reference proteome</keyword>
<dbReference type="AlphaFoldDB" id="A0A7Z0C3U4"/>
<keyword evidence="1" id="KW-0326">Glycosidase</keyword>
<organism evidence="5 6">
    <name type="scientific">Nocardioides marinus</name>
    <dbReference type="NCBI Taxonomy" id="374514"/>
    <lineage>
        <taxon>Bacteria</taxon>
        <taxon>Bacillati</taxon>
        <taxon>Actinomycetota</taxon>
        <taxon>Actinomycetes</taxon>
        <taxon>Propionibacteriales</taxon>
        <taxon>Nocardioidaceae</taxon>
        <taxon>Nocardioides</taxon>
    </lineage>
</organism>
<name>A0A7Z0C3U4_9ACTN</name>
<feature type="chain" id="PRO_5031333959" description="Fibronectin type-III domain-containing protein" evidence="3">
    <location>
        <begin position="32"/>
        <end position="416"/>
    </location>
</feature>
<protein>
    <recommendedName>
        <fullName evidence="4">Fibronectin type-III domain-containing protein</fullName>
    </recommendedName>
</protein>
<dbReference type="RefSeq" id="WP_179532169.1">
    <property type="nucleotide sequence ID" value="NZ_BAAAPP010000008.1"/>
</dbReference>
<feature type="domain" description="Fibronectin type-III" evidence="4">
    <location>
        <begin position="130"/>
        <end position="221"/>
    </location>
</feature>
<keyword evidence="2" id="KW-0119">Carbohydrate metabolism</keyword>
<evidence type="ECO:0000256" key="2">
    <source>
        <dbReference type="ARBA" id="ARBA00023326"/>
    </source>
</evidence>
<dbReference type="InterPro" id="IPR036116">
    <property type="entry name" value="FN3_sf"/>
</dbReference>
<evidence type="ECO:0000313" key="6">
    <source>
        <dbReference type="Proteomes" id="UP000537326"/>
    </source>
</evidence>
<feature type="signal peptide" evidence="3">
    <location>
        <begin position="1"/>
        <end position="31"/>
    </location>
</feature>
<proteinExistence type="predicted"/>
<dbReference type="GO" id="GO:0016798">
    <property type="term" value="F:hydrolase activity, acting on glycosyl bonds"/>
    <property type="evidence" value="ECO:0007669"/>
    <property type="project" value="UniProtKB-KW"/>
</dbReference>
<dbReference type="PROSITE" id="PS50853">
    <property type="entry name" value="FN3"/>
    <property type="match status" value="1"/>
</dbReference>
<dbReference type="EMBL" id="JACBZI010000001">
    <property type="protein sequence ID" value="NYI11483.1"/>
    <property type="molecule type" value="Genomic_DNA"/>
</dbReference>
<sequence length="416" mass="44977">MHRRRSVRVLLLLLGTMVALVSGLVATPAVAAPPAPQVVSWAVDGRQVFVDYTYTPTAGEDLLRFEGVIEVEGRPTREQEWPADTRWLTWADGQAADGARFTMSLRAVDTSGPGEWAVIEGALGGRLAEAPTGLKAASRAQDDVIALSWDPAPGEPDARYEVVVRLAVRGPYDAQRFVVDEPRADVPHSLGHTPGSFAVRALTESGYGYPSPELEFVHEDQWAAPVWMQLKPRAGGFFVAWRSFKKSHKTVGRPDSWLVEVDGEPVDFQTARTRKDTVKGFVRGLTHGTEHVVTVRGVTAAFGPGLPISATGRTYAAPEQMPAPRVKPGRRGGDRTVLVSWGDPSWGEAPPCCFRITADGRGAGGARTTIRRFVDAELRRTDFGVGTTGPWRFTIEAKTGSGFSPVSAASAKVRAR</sequence>
<keyword evidence="1" id="KW-0378">Hydrolase</keyword>